<dbReference type="PROSITE" id="PS50112">
    <property type="entry name" value="PAS"/>
    <property type="match status" value="1"/>
</dbReference>
<comment type="caution">
    <text evidence="2">The sequence shown here is derived from an EMBL/GenBank/DDBJ whole genome shotgun (WGS) entry which is preliminary data.</text>
</comment>
<sequence>MERRRQPPPTPRDYLQQLPAIVLLNRLPTPTLAVGLDGELIYVNPAFAAMLGYPDANTLTGQPLSRLMAGLAHLPGHDCVTALRAAAGTVAEWCHVDGYHVRTVVSKALLTRVTDPLLLVTLIDVTDVLWSSKS</sequence>
<feature type="domain" description="PAS" evidence="1">
    <location>
        <begin position="23"/>
        <end position="53"/>
    </location>
</feature>
<evidence type="ECO:0000313" key="3">
    <source>
        <dbReference type="Proteomes" id="UP000243140"/>
    </source>
</evidence>
<organism evidence="2 3">
    <name type="scientific">Mycobacterium malmoense</name>
    <dbReference type="NCBI Taxonomy" id="1780"/>
    <lineage>
        <taxon>Bacteria</taxon>
        <taxon>Bacillati</taxon>
        <taxon>Actinomycetota</taxon>
        <taxon>Actinomycetes</taxon>
        <taxon>Mycobacteriales</taxon>
        <taxon>Mycobacteriaceae</taxon>
        <taxon>Mycobacterium</taxon>
    </lineage>
</organism>
<accession>A0ABX3SNM0</accession>
<dbReference type="EMBL" id="MVHV01000024">
    <property type="protein sequence ID" value="ORA79142.1"/>
    <property type="molecule type" value="Genomic_DNA"/>
</dbReference>
<reference evidence="2 3" key="1">
    <citation type="submission" date="2017-02" db="EMBL/GenBank/DDBJ databases">
        <title>The new phylogeny of genus Mycobacterium.</title>
        <authorList>
            <person name="Tortoli E."/>
            <person name="Trovato A."/>
            <person name="Cirillo D.M."/>
        </authorList>
    </citation>
    <scope>NUCLEOTIDE SEQUENCE [LARGE SCALE GENOMIC DNA]</scope>
    <source>
        <strain evidence="2 3">IP1130001</strain>
    </source>
</reference>
<dbReference type="SUPFAM" id="SSF55785">
    <property type="entry name" value="PYP-like sensor domain (PAS domain)"/>
    <property type="match status" value="1"/>
</dbReference>
<gene>
    <name evidence="2" type="ORF">BST29_19960</name>
</gene>
<proteinExistence type="predicted"/>
<name>A0ABX3SNM0_MYCMA</name>
<dbReference type="Proteomes" id="UP000243140">
    <property type="component" value="Unassembled WGS sequence"/>
</dbReference>
<protein>
    <recommendedName>
        <fullName evidence="1">PAS domain-containing protein</fullName>
    </recommendedName>
</protein>
<keyword evidence="3" id="KW-1185">Reference proteome</keyword>
<dbReference type="InterPro" id="IPR035965">
    <property type="entry name" value="PAS-like_dom_sf"/>
</dbReference>
<evidence type="ECO:0000259" key="1">
    <source>
        <dbReference type="PROSITE" id="PS50112"/>
    </source>
</evidence>
<dbReference type="CDD" id="cd00130">
    <property type="entry name" value="PAS"/>
    <property type="match status" value="1"/>
</dbReference>
<dbReference type="Gene3D" id="3.30.450.20">
    <property type="entry name" value="PAS domain"/>
    <property type="match status" value="1"/>
</dbReference>
<dbReference type="InterPro" id="IPR000014">
    <property type="entry name" value="PAS"/>
</dbReference>
<dbReference type="InterPro" id="IPR013767">
    <property type="entry name" value="PAS_fold"/>
</dbReference>
<dbReference type="Pfam" id="PF00989">
    <property type="entry name" value="PAS"/>
    <property type="match status" value="1"/>
</dbReference>
<evidence type="ECO:0000313" key="2">
    <source>
        <dbReference type="EMBL" id="ORA79142.1"/>
    </source>
</evidence>